<name>A0AAW0AL41_9AGAR</name>
<protein>
    <recommendedName>
        <fullName evidence="2">CCHC-type domain-containing protein</fullName>
    </recommendedName>
</protein>
<evidence type="ECO:0000313" key="4">
    <source>
        <dbReference type="Proteomes" id="UP001362999"/>
    </source>
</evidence>
<feature type="compositionally biased region" description="Basic and acidic residues" evidence="1">
    <location>
        <begin position="48"/>
        <end position="79"/>
    </location>
</feature>
<feature type="region of interest" description="Disordered" evidence="1">
    <location>
        <begin position="46"/>
        <end position="104"/>
    </location>
</feature>
<gene>
    <name evidence="3" type="ORF">R3P38DRAFT_3362706</name>
</gene>
<comment type="caution">
    <text evidence="3">The sequence shown here is derived from an EMBL/GenBank/DDBJ whole genome shotgun (WGS) entry which is preliminary data.</text>
</comment>
<evidence type="ECO:0000313" key="3">
    <source>
        <dbReference type="EMBL" id="KAK7013775.1"/>
    </source>
</evidence>
<reference evidence="3 4" key="1">
    <citation type="journal article" date="2024" name="J Genomics">
        <title>Draft genome sequencing and assembly of Favolaschia claudopus CIRM-BRFM 2984 isolated from oak limbs.</title>
        <authorList>
            <person name="Navarro D."/>
            <person name="Drula E."/>
            <person name="Chaduli D."/>
            <person name="Cazenave R."/>
            <person name="Ahrendt S."/>
            <person name="Wang J."/>
            <person name="Lipzen A."/>
            <person name="Daum C."/>
            <person name="Barry K."/>
            <person name="Grigoriev I.V."/>
            <person name="Favel A."/>
            <person name="Rosso M.N."/>
            <person name="Martin F."/>
        </authorList>
    </citation>
    <scope>NUCLEOTIDE SEQUENCE [LARGE SCALE GENOMIC DNA]</scope>
    <source>
        <strain evidence="3 4">CIRM-BRFM 2984</strain>
    </source>
</reference>
<dbReference type="EMBL" id="JAWWNJ010000058">
    <property type="protein sequence ID" value="KAK7013775.1"/>
    <property type="molecule type" value="Genomic_DNA"/>
</dbReference>
<proteinExistence type="predicted"/>
<feature type="compositionally biased region" description="Basic residues" evidence="1">
    <location>
        <begin position="80"/>
        <end position="89"/>
    </location>
</feature>
<feature type="region of interest" description="Disordered" evidence="1">
    <location>
        <begin position="1"/>
        <end position="21"/>
    </location>
</feature>
<sequence>MSDSTSHRVTIEPLRGADNFPAGASTALAAVDKSTAKCYTCGRIGHFASDHGKQVNRGKEEKGKQEDEGKEKKKDERGGNRWKKGRGKNFRANVAQDQDQDQSDDEDFMFLARDPSLAQSLQPNDWILDSGCSRSIAGSQVTTRSTVPSILPAHSPAEIQATFSVGSTAHIRSRIVFTLHRVIDLDALDQVSLNPEI</sequence>
<dbReference type="AlphaFoldDB" id="A0AAW0AL41"/>
<dbReference type="GO" id="GO:0008270">
    <property type="term" value="F:zinc ion binding"/>
    <property type="evidence" value="ECO:0007669"/>
    <property type="project" value="InterPro"/>
</dbReference>
<dbReference type="InterPro" id="IPR001878">
    <property type="entry name" value="Znf_CCHC"/>
</dbReference>
<dbReference type="Proteomes" id="UP001362999">
    <property type="component" value="Unassembled WGS sequence"/>
</dbReference>
<evidence type="ECO:0000256" key="1">
    <source>
        <dbReference type="SAM" id="MobiDB-lite"/>
    </source>
</evidence>
<organism evidence="3 4">
    <name type="scientific">Favolaschia claudopus</name>
    <dbReference type="NCBI Taxonomy" id="2862362"/>
    <lineage>
        <taxon>Eukaryota</taxon>
        <taxon>Fungi</taxon>
        <taxon>Dikarya</taxon>
        <taxon>Basidiomycota</taxon>
        <taxon>Agaricomycotina</taxon>
        <taxon>Agaricomycetes</taxon>
        <taxon>Agaricomycetidae</taxon>
        <taxon>Agaricales</taxon>
        <taxon>Marasmiineae</taxon>
        <taxon>Mycenaceae</taxon>
        <taxon>Favolaschia</taxon>
    </lineage>
</organism>
<keyword evidence="4" id="KW-1185">Reference proteome</keyword>
<accession>A0AAW0AL41</accession>
<feature type="domain" description="CCHC-type" evidence="2">
    <location>
        <begin position="37"/>
        <end position="50"/>
    </location>
</feature>
<evidence type="ECO:0000259" key="2">
    <source>
        <dbReference type="Pfam" id="PF00098"/>
    </source>
</evidence>
<dbReference type="Pfam" id="PF00098">
    <property type="entry name" value="zf-CCHC"/>
    <property type="match status" value="1"/>
</dbReference>
<feature type="compositionally biased region" description="Basic and acidic residues" evidence="1">
    <location>
        <begin position="1"/>
        <end position="10"/>
    </location>
</feature>
<dbReference type="GO" id="GO:0003676">
    <property type="term" value="F:nucleic acid binding"/>
    <property type="evidence" value="ECO:0007669"/>
    <property type="project" value="InterPro"/>
</dbReference>